<sequence>SLFGKMLLLHFVNVSPFTIAVVLLLSACFFTSSRGGTDKELRLTDGENKCSGRVEVKVQEEWGTVCNNGWSMEAVSVVCKQLGCPTTIKATGWANSSAGSGRIWMDHISCRGNESALWDCKHDGWGKHSNCTHQQDAGVTCSGKTFFSVYIYISPFFFNSSQVQLFIVSCSCFLIPDRLCVSVTGGADLSLRLVGGVNKCSGRLEVRFQGEWGTICDDGWDSSDAAVACKQLGCPTAITAVGRVNASEGSGHIWLDSVSCQGHESAIWECKHHEWGKHYCNHIEDAGVTCSDGSDLELRLRGGGSRCAGTVEVEIQSLLGKVCDRGWGLKEANVICRQLGCGSALKTAYQAYSKMPATSTWLFLSSYNGNESSIWDRKNWQWGGLNCDHYEEAKITCSAHREPRLVGGDIPCSGRVEVKHGDSWGSVCDSDFSLEAASVLCRELQCGTVVSILGGAHFGEGSGQIWAEEFQCEGHESHLSLCPVASRPDGTCSHSRDVGVVCSRYTEIRLVNGKTPCEGRVELKTLGTWGSLCNSHWDIEDAHVLCQQLKCGVALSTPKGARFGKGNGQVWRHMFYCTGTERHIGDCPVTALGASLCPSGQVASVICSGNQSQTLSPCNSSSLGPTRPTTPEESAVPCIESGQLRLVNGGGRCAGRVEIYHEGSWGTICDDSWDLSDAHVVCRQLGCGEAVNATGSAYFGEGTGPIWLDEMKCNGKESRIWQCHSHGWGQQNCRHKEDAGVICSEFMSLRLTSEASREACAGRLEVFYNGAWGSVGRSGMSETTVSVVCRQLGCADRGKINAASLDKATSIPMWVDNVQCPKGPDALWQCLSSPWEQRLANPSEETWITCDNKIRLQEGPTSCSGRVEIWHGGSWGTVCDDSWDLDDAHVVCQQLGCGPALKAFKEAEFGQGTGPIWLNEVKCKGNESSLWDCPARRWGHSECGHKEDAAVNCTNISEHKNAQKATTGHSSRQSSLTAVGILGVVLLVIFVTLFFLTRKRRQRQRLAGLSQIRVYLMCLVYFPVIIFFLSENSNESADFNAAELISVSKFLPISGMKKKAILRHTEKENGNL</sequence>
<feature type="domain" description="SRCR" evidence="18">
    <location>
        <begin position="41"/>
        <end position="142"/>
    </location>
</feature>
<evidence type="ECO:0000256" key="7">
    <source>
        <dbReference type="ARBA" id="ARBA00022729"/>
    </source>
</evidence>
<keyword evidence="8" id="KW-0677">Repeat</keyword>
<keyword evidence="5" id="KW-0964">Secreted</keyword>
<evidence type="ECO:0000256" key="12">
    <source>
        <dbReference type="ARBA" id="ARBA00023180"/>
    </source>
</evidence>
<feature type="disulfide bond" evidence="16">
    <location>
        <begin position="682"/>
        <end position="743"/>
    </location>
</feature>
<evidence type="ECO:0000256" key="17">
    <source>
        <dbReference type="SAM" id="Phobius"/>
    </source>
</evidence>
<feature type="domain" description="SRCR" evidence="18">
    <location>
        <begin position="191"/>
        <end position="291"/>
    </location>
</feature>
<name>A0A5F4WMT0_CALJA</name>
<feature type="disulfide bond" evidence="16">
    <location>
        <begin position="533"/>
        <end position="597"/>
    </location>
</feature>
<evidence type="ECO:0000256" key="6">
    <source>
        <dbReference type="ARBA" id="ARBA00022692"/>
    </source>
</evidence>
<dbReference type="FunFam" id="3.10.250.10:FF:000004">
    <property type="entry name" value="Scavenger receptor cysteine-rich type 1 protein M130"/>
    <property type="match status" value="2"/>
</dbReference>
<reference evidence="19" key="1">
    <citation type="submission" date="2009-03" db="EMBL/GenBank/DDBJ databases">
        <authorList>
            <person name="Warren W."/>
            <person name="Ye L."/>
            <person name="Minx P."/>
            <person name="Worley K."/>
            <person name="Gibbs R."/>
            <person name="Wilson R.K."/>
        </authorList>
    </citation>
    <scope>NUCLEOTIDE SEQUENCE [LARGE SCALE GENOMIC DNA]</scope>
</reference>
<dbReference type="Gene3D" id="3.10.250.10">
    <property type="entry name" value="SRCR-like domain"/>
    <property type="match status" value="8"/>
</dbReference>
<dbReference type="GeneTree" id="ENSGT00940000155987"/>
<dbReference type="PROSITE" id="PS50287">
    <property type="entry name" value="SRCR_2"/>
    <property type="match status" value="8"/>
</dbReference>
<dbReference type="GO" id="GO:0005886">
    <property type="term" value="C:plasma membrane"/>
    <property type="evidence" value="ECO:0007669"/>
    <property type="project" value="UniProtKB-SubCell"/>
</dbReference>
<feature type="disulfide bond" evidence="16">
    <location>
        <begin position="546"/>
        <end position="607"/>
    </location>
</feature>
<evidence type="ECO:0000256" key="4">
    <source>
        <dbReference type="ARBA" id="ARBA00022486"/>
    </source>
</evidence>
<dbReference type="InterPro" id="IPR001190">
    <property type="entry name" value="SRCR"/>
</dbReference>
<comment type="subcellular location">
    <subcellularLocation>
        <location evidence="1">Cell membrane</location>
        <topology evidence="1">Single-pass type I membrane protein</topology>
    </subcellularLocation>
    <subcellularLocation>
        <location evidence="2">Secreted</location>
    </subcellularLocation>
</comment>
<dbReference type="Proteomes" id="UP000008225">
    <property type="component" value="Chromosome 9"/>
</dbReference>
<feature type="disulfide bond" evidence="16">
    <location>
        <begin position="879"/>
        <end position="943"/>
    </location>
</feature>
<reference evidence="19" key="2">
    <citation type="submission" date="2025-08" db="UniProtKB">
        <authorList>
            <consortium name="Ensembl"/>
        </authorList>
    </citation>
    <scope>IDENTIFICATION</scope>
</reference>
<feature type="disulfide bond" evidence="16">
    <location>
        <begin position="110"/>
        <end position="120"/>
    </location>
</feature>
<dbReference type="PROSITE" id="PS00420">
    <property type="entry name" value="SRCR_1"/>
    <property type="match status" value="4"/>
</dbReference>
<keyword evidence="10 17" id="KW-0472">Membrane</keyword>
<dbReference type="Bgee" id="ENSCJAG00000005332">
    <property type="expression patterns" value="Expressed in liver and 4 other cell types or tissues"/>
</dbReference>
<feature type="domain" description="SRCR" evidence="18">
    <location>
        <begin position="749"/>
        <end position="851"/>
    </location>
</feature>
<evidence type="ECO:0000256" key="14">
    <source>
        <dbReference type="ARBA" id="ARBA00064784"/>
    </source>
</evidence>
<keyword evidence="6 17" id="KW-0812">Transmembrane</keyword>
<dbReference type="SUPFAM" id="SSF56487">
    <property type="entry name" value="SRCR-like"/>
    <property type="match status" value="8"/>
</dbReference>
<dbReference type="GO" id="GO:0006953">
    <property type="term" value="P:acute-phase response"/>
    <property type="evidence" value="ECO:0007669"/>
    <property type="project" value="UniProtKB-KW"/>
</dbReference>
<feature type="disulfide bond" evidence="16">
    <location>
        <begin position="428"/>
        <end position="492"/>
    </location>
</feature>
<dbReference type="FunFam" id="3.10.250.10:FF:000015">
    <property type="entry name" value="Scavenger receptor cysteine-rich type 1 protein M130"/>
    <property type="match status" value="1"/>
</dbReference>
<feature type="disulfide bond" evidence="16">
    <location>
        <begin position="441"/>
        <end position="502"/>
    </location>
</feature>
<proteinExistence type="predicted"/>
<keyword evidence="9 17" id="KW-1133">Transmembrane helix</keyword>
<feature type="disulfide bond" evidence="16">
    <location>
        <begin position="216"/>
        <end position="280"/>
    </location>
</feature>
<feature type="disulfide bond" evidence="16">
    <location>
        <begin position="472"/>
        <end position="482"/>
    </location>
</feature>
<organism evidence="19 20">
    <name type="scientific">Callithrix jacchus</name>
    <name type="common">White-tufted-ear marmoset</name>
    <name type="synonym">Simia Jacchus</name>
    <dbReference type="NCBI Taxonomy" id="9483"/>
    <lineage>
        <taxon>Eukaryota</taxon>
        <taxon>Metazoa</taxon>
        <taxon>Chordata</taxon>
        <taxon>Craniata</taxon>
        <taxon>Vertebrata</taxon>
        <taxon>Euteleostomi</taxon>
        <taxon>Mammalia</taxon>
        <taxon>Eutheria</taxon>
        <taxon>Euarchontoglires</taxon>
        <taxon>Primates</taxon>
        <taxon>Haplorrhini</taxon>
        <taxon>Platyrrhini</taxon>
        <taxon>Cebidae</taxon>
        <taxon>Callitrichinae</taxon>
        <taxon>Callithrix</taxon>
        <taxon>Callithrix</taxon>
    </lineage>
</organism>
<dbReference type="GO" id="GO:0004252">
    <property type="term" value="F:serine-type endopeptidase activity"/>
    <property type="evidence" value="ECO:0007669"/>
    <property type="project" value="TreeGrafter"/>
</dbReference>
<feature type="disulfide bond" evidence="16">
    <location>
        <begin position="820"/>
        <end position="830"/>
    </location>
</feature>
<dbReference type="SMART" id="SM00202">
    <property type="entry name" value="SR"/>
    <property type="match status" value="8"/>
</dbReference>
<feature type="domain" description="SRCR" evidence="18">
    <location>
        <begin position="403"/>
        <end position="503"/>
    </location>
</feature>
<keyword evidence="13" id="KW-0395">Inflammatory response</keyword>
<accession>A0A5F4WMT0</accession>
<evidence type="ECO:0000256" key="8">
    <source>
        <dbReference type="ARBA" id="ARBA00022737"/>
    </source>
</evidence>
<evidence type="ECO:0000313" key="20">
    <source>
        <dbReference type="Proteomes" id="UP000008225"/>
    </source>
</evidence>
<evidence type="ECO:0000256" key="10">
    <source>
        <dbReference type="ARBA" id="ARBA00023136"/>
    </source>
</evidence>
<feature type="disulfide bond" evidence="16">
    <location>
        <begin position="229"/>
        <end position="290"/>
    </location>
</feature>
<comment type="caution">
    <text evidence="16">Lacks conserved residue(s) required for the propagation of feature annotation.</text>
</comment>
<gene>
    <name evidence="19" type="primary">CD163</name>
</gene>
<keyword evidence="3" id="KW-1003">Cell membrane</keyword>
<keyword evidence="4" id="KW-0011">Acute phase</keyword>
<feature type="disulfide bond" evidence="16">
    <location>
        <begin position="669"/>
        <end position="733"/>
    </location>
</feature>
<feature type="domain" description="SRCR" evidence="18">
    <location>
        <begin position="508"/>
        <end position="608"/>
    </location>
</feature>
<feature type="disulfide bond" evidence="16">
    <location>
        <begin position="260"/>
        <end position="270"/>
    </location>
</feature>
<keyword evidence="12" id="KW-0325">Glycoprotein</keyword>
<dbReference type="PANTHER" id="PTHR48071">
    <property type="entry name" value="SRCR DOMAIN-CONTAINING PROTEIN"/>
    <property type="match status" value="1"/>
</dbReference>
<evidence type="ECO:0000256" key="5">
    <source>
        <dbReference type="ARBA" id="ARBA00022525"/>
    </source>
</evidence>
<feature type="disulfide bond" evidence="16">
    <location>
        <begin position="713"/>
        <end position="723"/>
    </location>
</feature>
<evidence type="ECO:0000256" key="13">
    <source>
        <dbReference type="ARBA" id="ARBA00023198"/>
    </source>
</evidence>
<evidence type="ECO:0000256" key="11">
    <source>
        <dbReference type="ARBA" id="ARBA00023157"/>
    </source>
</evidence>
<dbReference type="Ensembl" id="ENSCJAT00000098617.2">
    <property type="protein sequence ID" value="ENSCJAP00000079007.2"/>
    <property type="gene ID" value="ENSCJAG00000005332.5"/>
</dbReference>
<feature type="transmembrane region" description="Helical" evidence="17">
    <location>
        <begin position="976"/>
        <end position="996"/>
    </location>
</feature>
<feature type="domain" description="SRCR" evidence="18">
    <location>
        <begin position="644"/>
        <end position="744"/>
    </location>
</feature>
<dbReference type="FunFam" id="3.10.250.10:FF:000009">
    <property type="entry name" value="WC1"/>
    <property type="match status" value="1"/>
</dbReference>
<dbReference type="PRINTS" id="PR00258">
    <property type="entry name" value="SPERACTRCPTR"/>
</dbReference>
<evidence type="ECO:0000313" key="19">
    <source>
        <dbReference type="Ensembl" id="ENSCJAP00000079007.2"/>
    </source>
</evidence>
<keyword evidence="7" id="KW-0732">Signal</keyword>
<dbReference type="PANTHER" id="PTHR48071:SF15">
    <property type="entry name" value="SRCR DOMAIN-CONTAINING PROTEIN"/>
    <property type="match status" value="1"/>
</dbReference>
<evidence type="ECO:0000259" key="18">
    <source>
        <dbReference type="PROSITE" id="PS50287"/>
    </source>
</evidence>
<feature type="disulfide bond" evidence="16">
    <location>
        <begin position="323"/>
        <end position="387"/>
    </location>
</feature>
<protein>
    <recommendedName>
        <fullName evidence="15">Scavenger receptor cysteine-rich type 1 protein M130</fullName>
    </recommendedName>
</protein>
<evidence type="ECO:0000256" key="16">
    <source>
        <dbReference type="PROSITE-ProRule" id="PRU00196"/>
    </source>
</evidence>
<feature type="disulfide bond" evidence="16">
    <location>
        <begin position="892"/>
        <end position="953"/>
    </location>
</feature>
<feature type="disulfide bond" evidence="16">
    <location>
        <begin position="923"/>
        <end position="933"/>
    </location>
</feature>
<dbReference type="GO" id="GO:0031638">
    <property type="term" value="P:zymogen activation"/>
    <property type="evidence" value="ECO:0007669"/>
    <property type="project" value="TreeGrafter"/>
</dbReference>
<evidence type="ECO:0000256" key="9">
    <source>
        <dbReference type="ARBA" id="ARBA00022989"/>
    </source>
</evidence>
<dbReference type="Pfam" id="PF00530">
    <property type="entry name" value="SRCR"/>
    <property type="match status" value="8"/>
</dbReference>
<keyword evidence="11 16" id="KW-1015">Disulfide bond</keyword>
<keyword evidence="20" id="KW-1185">Reference proteome</keyword>
<dbReference type="GO" id="GO:0005737">
    <property type="term" value="C:cytoplasm"/>
    <property type="evidence" value="ECO:0007669"/>
    <property type="project" value="UniProtKB-ARBA"/>
</dbReference>
<evidence type="ECO:0000256" key="2">
    <source>
        <dbReference type="ARBA" id="ARBA00004613"/>
    </source>
</evidence>
<feature type="disulfide bond" evidence="16">
    <location>
        <begin position="789"/>
        <end position="850"/>
    </location>
</feature>
<feature type="disulfide bond" evidence="16">
    <location>
        <begin position="336"/>
        <end position="397"/>
    </location>
</feature>
<evidence type="ECO:0000256" key="1">
    <source>
        <dbReference type="ARBA" id="ARBA00004251"/>
    </source>
</evidence>
<dbReference type="FunFam" id="3.10.250.10:FF:000002">
    <property type="entry name" value="Scavenger receptor cysteine-rich type 1 protein M130"/>
    <property type="match status" value="3"/>
</dbReference>
<dbReference type="FunFam" id="3.10.250.10:FF:000012">
    <property type="entry name" value="CD163 molecule like 1"/>
    <property type="match status" value="1"/>
</dbReference>
<feature type="domain" description="SRCR" evidence="18">
    <location>
        <begin position="854"/>
        <end position="954"/>
    </location>
</feature>
<evidence type="ECO:0000256" key="15">
    <source>
        <dbReference type="ARBA" id="ARBA00070107"/>
    </source>
</evidence>
<reference evidence="19" key="3">
    <citation type="submission" date="2025-09" db="UniProtKB">
        <authorList>
            <consortium name="Ensembl"/>
        </authorList>
    </citation>
    <scope>IDENTIFICATION</scope>
</reference>
<feature type="transmembrane region" description="Helical" evidence="17">
    <location>
        <begin position="1012"/>
        <end position="1030"/>
    </location>
</feature>
<evidence type="ECO:0000256" key="3">
    <source>
        <dbReference type="ARBA" id="ARBA00022475"/>
    </source>
</evidence>
<dbReference type="GO" id="GO:0005615">
    <property type="term" value="C:extracellular space"/>
    <property type="evidence" value="ECO:0007669"/>
    <property type="project" value="TreeGrafter"/>
</dbReference>
<feature type="domain" description="SRCR" evidence="18">
    <location>
        <begin position="298"/>
        <end position="398"/>
    </location>
</feature>
<dbReference type="AlphaFoldDB" id="A0A5F4WMT0"/>
<comment type="subunit">
    <text evidence="14">Interacts with CSNK2B.</text>
</comment>
<dbReference type="InterPro" id="IPR036772">
    <property type="entry name" value="SRCR-like_dom_sf"/>
</dbReference>
<feature type="disulfide bond" evidence="16">
    <location>
        <begin position="577"/>
        <end position="587"/>
    </location>
</feature>